<dbReference type="Pfam" id="PF00664">
    <property type="entry name" value="ABC_membrane"/>
    <property type="match status" value="1"/>
</dbReference>
<organism evidence="13 14">
    <name type="scientific">Fusarium sarcochroum</name>
    <dbReference type="NCBI Taxonomy" id="1208366"/>
    <lineage>
        <taxon>Eukaryota</taxon>
        <taxon>Fungi</taxon>
        <taxon>Dikarya</taxon>
        <taxon>Ascomycota</taxon>
        <taxon>Pezizomycotina</taxon>
        <taxon>Sordariomycetes</taxon>
        <taxon>Hypocreomycetidae</taxon>
        <taxon>Hypocreales</taxon>
        <taxon>Nectriaceae</taxon>
        <taxon>Fusarium</taxon>
        <taxon>Fusarium lateritium species complex</taxon>
    </lineage>
</organism>
<dbReference type="OrthoDB" id="6500128at2759"/>
<evidence type="ECO:0000259" key="12">
    <source>
        <dbReference type="PROSITE" id="PS50929"/>
    </source>
</evidence>
<feature type="transmembrane region" description="Helical" evidence="10">
    <location>
        <begin position="49"/>
        <end position="67"/>
    </location>
</feature>
<keyword evidence="7 10" id="KW-0472">Membrane</keyword>
<evidence type="ECO:0000313" key="14">
    <source>
        <dbReference type="Proteomes" id="UP000622797"/>
    </source>
</evidence>
<dbReference type="Gene3D" id="3.40.50.300">
    <property type="entry name" value="P-loop containing nucleotide triphosphate hydrolases"/>
    <property type="match status" value="1"/>
</dbReference>
<feature type="domain" description="ABC transporter" evidence="11">
    <location>
        <begin position="567"/>
        <end position="801"/>
    </location>
</feature>
<dbReference type="AlphaFoldDB" id="A0A8H4UA47"/>
<keyword evidence="2" id="KW-0813">Transport</keyword>
<feature type="transmembrane region" description="Helical" evidence="10">
    <location>
        <begin position="390"/>
        <end position="413"/>
    </location>
</feature>
<dbReference type="PANTHER" id="PTHR24221">
    <property type="entry name" value="ATP-BINDING CASSETTE SUB-FAMILY B"/>
    <property type="match status" value="1"/>
</dbReference>
<evidence type="ECO:0008006" key="15">
    <source>
        <dbReference type="Google" id="ProtNLM"/>
    </source>
</evidence>
<dbReference type="InterPro" id="IPR017871">
    <property type="entry name" value="ABC_transporter-like_CS"/>
</dbReference>
<feature type="compositionally biased region" description="Acidic residues" evidence="9">
    <location>
        <begin position="195"/>
        <end position="208"/>
    </location>
</feature>
<accession>A0A8H4UA47</accession>
<dbReference type="SUPFAM" id="SSF52540">
    <property type="entry name" value="P-loop containing nucleoside triphosphate hydrolases"/>
    <property type="match status" value="1"/>
</dbReference>
<feature type="transmembrane region" description="Helical" evidence="10">
    <location>
        <begin position="288"/>
        <end position="311"/>
    </location>
</feature>
<evidence type="ECO:0000256" key="10">
    <source>
        <dbReference type="SAM" id="Phobius"/>
    </source>
</evidence>
<protein>
    <recommendedName>
        <fullName evidence="15">ABC transporter</fullName>
    </recommendedName>
</protein>
<dbReference type="SUPFAM" id="SSF90123">
    <property type="entry name" value="ABC transporter transmembrane region"/>
    <property type="match status" value="1"/>
</dbReference>
<feature type="transmembrane region" description="Helical" evidence="10">
    <location>
        <begin position="364"/>
        <end position="384"/>
    </location>
</feature>
<reference evidence="13" key="1">
    <citation type="journal article" date="2020" name="BMC Genomics">
        <title>Correction to: Identification and distribution of gene clusters required for synthesis of sphingolipid metabolism inhibitors in diverse species of the filamentous fungus Fusarium.</title>
        <authorList>
            <person name="Kim H.S."/>
            <person name="Lohmar J.M."/>
            <person name="Busman M."/>
            <person name="Brown D.W."/>
            <person name="Naumann T.A."/>
            <person name="Divon H.H."/>
            <person name="Lysoe E."/>
            <person name="Uhlig S."/>
            <person name="Proctor R.H."/>
        </authorList>
    </citation>
    <scope>NUCLEOTIDE SEQUENCE</scope>
    <source>
        <strain evidence="13">NRRL 20472</strain>
    </source>
</reference>
<feature type="transmembrane region" description="Helical" evidence="10">
    <location>
        <begin position="247"/>
        <end position="268"/>
    </location>
</feature>
<dbReference type="InterPro" id="IPR003593">
    <property type="entry name" value="AAA+_ATPase"/>
</dbReference>
<dbReference type="InterPro" id="IPR003439">
    <property type="entry name" value="ABC_transporter-like_ATP-bd"/>
</dbReference>
<comment type="caution">
    <text evidence="13">The sequence shown here is derived from an EMBL/GenBank/DDBJ whole genome shotgun (WGS) entry which is preliminary data.</text>
</comment>
<feature type="transmembrane region" description="Helical" evidence="10">
    <location>
        <begin position="101"/>
        <end position="122"/>
    </location>
</feature>
<comment type="subcellular location">
    <subcellularLocation>
        <location evidence="1">Membrane</location>
        <topology evidence="1">Multi-pass membrane protein</topology>
    </subcellularLocation>
</comment>
<feature type="transmembrane region" description="Helical" evidence="10">
    <location>
        <begin position="9"/>
        <end position="29"/>
    </location>
</feature>
<reference evidence="13" key="2">
    <citation type="submission" date="2020-05" db="EMBL/GenBank/DDBJ databases">
        <authorList>
            <person name="Kim H.-S."/>
            <person name="Proctor R.H."/>
            <person name="Brown D.W."/>
        </authorList>
    </citation>
    <scope>NUCLEOTIDE SEQUENCE</scope>
    <source>
        <strain evidence="13">NRRL 20472</strain>
    </source>
</reference>
<keyword evidence="14" id="KW-1185">Reference proteome</keyword>
<proteinExistence type="inferred from homology"/>
<dbReference type="InterPro" id="IPR011527">
    <property type="entry name" value="ABC1_TM_dom"/>
</dbReference>
<keyword evidence="5" id="KW-0067">ATP-binding</keyword>
<dbReference type="InterPro" id="IPR036640">
    <property type="entry name" value="ABC1_TM_sf"/>
</dbReference>
<evidence type="ECO:0000256" key="6">
    <source>
        <dbReference type="ARBA" id="ARBA00022989"/>
    </source>
</evidence>
<name>A0A8H4UA47_9HYPO</name>
<dbReference type="InterPro" id="IPR039421">
    <property type="entry name" value="Type_1_exporter"/>
</dbReference>
<dbReference type="PANTHER" id="PTHR24221:SF503">
    <property type="entry name" value="MITOCHONDRIAL POTASSIUM CHANNEL ATP-BINDING SUBUNIT"/>
    <property type="match status" value="1"/>
</dbReference>
<keyword evidence="6 10" id="KW-1133">Transmembrane helix</keyword>
<evidence type="ECO:0000256" key="3">
    <source>
        <dbReference type="ARBA" id="ARBA00022692"/>
    </source>
</evidence>
<evidence type="ECO:0000256" key="4">
    <source>
        <dbReference type="ARBA" id="ARBA00022741"/>
    </source>
</evidence>
<feature type="domain" description="ABC transmembrane type-1" evidence="12">
    <location>
        <begin position="252"/>
        <end position="533"/>
    </location>
</feature>
<sequence>MPSILQASHILHFGCAISAVVFASSIALVNAGRVKPAKTITASRHYDGIPIGLLLLSYLAEGIVAIIQRHTQSREAQTIHLVLLISLWAIIWYQQGASRALVLGTTLITLAFEIPLLVFSALASFDDIYSILQLAFQAARILPLLFLAVYHLYNGGRRHTVDLETEESHPFLQTNSAAECPSYGTEISTRSSDHDGDEDADDSDSDDNADIKRERAKRIKEKGGWWGYLSDFSIFLPFLLPKKDRKVQLALVICLLCIVATRAFNVLVPRQLGIVADQLLAKQNPFKALFVWLALNLLSHDVFIGLIESLAKIPIKQFSYRQLTNAAFNHVLSLPMEFHSERDSAEVMKAIEQGEALTNVLDTLVLELLPTCVDLTIAFIFLYWKFNSYVALAMAISAVSFLTFEVNATSWNLDNRRESSKSKREEVRYMHQAVQGWQTVTYFNMFGFEKQRFGSAVDRQLAAGRNYDKRDAYIQVMLNIMVPCTFFTVAALVIWDISQGGSSPGDFVFFIQYWEYLIWPLKFLSHDYRYLMSDLVDAERLLYLLQTKPSIVDKEGAKDLEKVEGRVAFNDVCFSYDPRKQTIQNLSLSVAPGQTVAMVGETGAGKSSIMKLLLRFYDVNEGSITIDGHDIRDITLSSLRNALGVVPQDPLLFNASILENMRYARPSATDAEIHDACRAAAIHDKILSFVDGYNTEVGEQGVKLSGGEIQRLAIARVFLKNPPVLILDEATSAVDTNTESSIQAALDELKRERSTFIIAHRLSTIINADKILVIHGGQVVESGTHTELISTGGRYSDLWNKQVGSI</sequence>
<dbReference type="PROSITE" id="PS00211">
    <property type="entry name" value="ABC_TRANSPORTER_1"/>
    <property type="match status" value="1"/>
</dbReference>
<comment type="similarity">
    <text evidence="8">Belongs to the ABC transporter superfamily. ABCB family. Heavy Metal importer (TC 3.A.1.210) subfamily.</text>
</comment>
<evidence type="ECO:0000313" key="13">
    <source>
        <dbReference type="EMBL" id="KAF4972600.1"/>
    </source>
</evidence>
<dbReference type="EMBL" id="JABEXW010000052">
    <property type="protein sequence ID" value="KAF4972600.1"/>
    <property type="molecule type" value="Genomic_DNA"/>
</dbReference>
<feature type="region of interest" description="Disordered" evidence="9">
    <location>
        <begin position="181"/>
        <end position="209"/>
    </location>
</feature>
<dbReference type="FunFam" id="3.40.50.300:FF:000287">
    <property type="entry name" value="Multidrug ABC transporter ATP-binding protein"/>
    <property type="match status" value="1"/>
</dbReference>
<evidence type="ECO:0000256" key="8">
    <source>
        <dbReference type="ARBA" id="ARBA00024363"/>
    </source>
</evidence>
<dbReference type="GO" id="GO:0016887">
    <property type="term" value="F:ATP hydrolysis activity"/>
    <property type="evidence" value="ECO:0007669"/>
    <property type="project" value="InterPro"/>
</dbReference>
<evidence type="ECO:0000256" key="9">
    <source>
        <dbReference type="SAM" id="MobiDB-lite"/>
    </source>
</evidence>
<dbReference type="Proteomes" id="UP000622797">
    <property type="component" value="Unassembled WGS sequence"/>
</dbReference>
<gene>
    <name evidence="13" type="ORF">FSARC_873</name>
</gene>
<dbReference type="Gene3D" id="1.20.1560.10">
    <property type="entry name" value="ABC transporter type 1, transmembrane domain"/>
    <property type="match status" value="1"/>
</dbReference>
<dbReference type="PROSITE" id="PS50929">
    <property type="entry name" value="ABC_TM1F"/>
    <property type="match status" value="1"/>
</dbReference>
<evidence type="ECO:0000256" key="7">
    <source>
        <dbReference type="ARBA" id="ARBA00023136"/>
    </source>
</evidence>
<keyword evidence="4" id="KW-0547">Nucleotide-binding</keyword>
<dbReference type="CDD" id="cd18583">
    <property type="entry name" value="ABC_6TM_HMT1"/>
    <property type="match status" value="1"/>
</dbReference>
<dbReference type="PROSITE" id="PS50893">
    <property type="entry name" value="ABC_TRANSPORTER_2"/>
    <property type="match status" value="1"/>
</dbReference>
<feature type="transmembrane region" description="Helical" evidence="10">
    <location>
        <begin position="79"/>
        <end position="95"/>
    </location>
</feature>
<feature type="transmembrane region" description="Helical" evidence="10">
    <location>
        <begin position="472"/>
        <end position="495"/>
    </location>
</feature>
<evidence type="ECO:0000256" key="2">
    <source>
        <dbReference type="ARBA" id="ARBA00022448"/>
    </source>
</evidence>
<dbReference type="SMART" id="SM00382">
    <property type="entry name" value="AAA"/>
    <property type="match status" value="1"/>
</dbReference>
<dbReference type="GO" id="GO:0140359">
    <property type="term" value="F:ABC-type transporter activity"/>
    <property type="evidence" value="ECO:0007669"/>
    <property type="project" value="InterPro"/>
</dbReference>
<dbReference type="GO" id="GO:0005524">
    <property type="term" value="F:ATP binding"/>
    <property type="evidence" value="ECO:0007669"/>
    <property type="project" value="UniProtKB-KW"/>
</dbReference>
<feature type="transmembrane region" description="Helical" evidence="10">
    <location>
        <begin position="134"/>
        <end position="153"/>
    </location>
</feature>
<evidence type="ECO:0000256" key="1">
    <source>
        <dbReference type="ARBA" id="ARBA00004141"/>
    </source>
</evidence>
<evidence type="ECO:0000256" key="5">
    <source>
        <dbReference type="ARBA" id="ARBA00022840"/>
    </source>
</evidence>
<evidence type="ECO:0000259" key="11">
    <source>
        <dbReference type="PROSITE" id="PS50893"/>
    </source>
</evidence>
<dbReference type="InterPro" id="IPR027417">
    <property type="entry name" value="P-loop_NTPase"/>
</dbReference>
<dbReference type="Pfam" id="PF00005">
    <property type="entry name" value="ABC_tran"/>
    <property type="match status" value="1"/>
</dbReference>
<dbReference type="GO" id="GO:0016020">
    <property type="term" value="C:membrane"/>
    <property type="evidence" value="ECO:0007669"/>
    <property type="project" value="UniProtKB-SubCell"/>
</dbReference>
<keyword evidence="3 10" id="KW-0812">Transmembrane</keyword>